<dbReference type="CDD" id="cd00038">
    <property type="entry name" value="CAP_ED"/>
    <property type="match status" value="1"/>
</dbReference>
<dbReference type="Proteomes" id="UP000608513">
    <property type="component" value="Unassembled WGS sequence"/>
</dbReference>
<dbReference type="SUPFAM" id="SSF51206">
    <property type="entry name" value="cAMP-binding domain-like"/>
    <property type="match status" value="1"/>
</dbReference>
<evidence type="ECO:0000259" key="5">
    <source>
        <dbReference type="PROSITE" id="PS51063"/>
    </source>
</evidence>
<sequence length="235" mass="26059">MEAVAVAAQHREAIGRSRWFAALPAVLRHDLLRSMVARRYRPGEAIFAQGDAVEDWLACATGCVRLAQEGAGRPLTLAFVGAGRWFGDAPLAHAPARSHDAWAHEETVVLAVSREKLRTILCAHPTLYEALAALQALRLRQVFSLVGDLNRLTLRARLAKHLAHLMRHHGTACGGGREVRLAIRLRQDQLAELLGCSRQRVNEQLAHITREQVIRREAGCLVIRDPQRLQQLALA</sequence>
<keyword evidence="1" id="KW-0805">Transcription regulation</keyword>
<proteinExistence type="predicted"/>
<evidence type="ECO:0000313" key="7">
    <source>
        <dbReference type="Proteomes" id="UP000608513"/>
    </source>
</evidence>
<dbReference type="GO" id="GO:0003700">
    <property type="term" value="F:DNA-binding transcription factor activity"/>
    <property type="evidence" value="ECO:0007669"/>
    <property type="project" value="TreeGrafter"/>
</dbReference>
<dbReference type="GO" id="GO:0003677">
    <property type="term" value="F:DNA binding"/>
    <property type="evidence" value="ECO:0007669"/>
    <property type="project" value="UniProtKB-KW"/>
</dbReference>
<dbReference type="InterPro" id="IPR050397">
    <property type="entry name" value="Env_Response_Regulators"/>
</dbReference>
<dbReference type="Gene3D" id="2.60.120.10">
    <property type="entry name" value="Jelly Rolls"/>
    <property type="match status" value="1"/>
</dbReference>
<dbReference type="AlphaFoldDB" id="A0A923MP94"/>
<keyword evidence="2" id="KW-0238">DNA-binding</keyword>
<keyword evidence="7" id="KW-1185">Reference proteome</keyword>
<dbReference type="SUPFAM" id="SSF46785">
    <property type="entry name" value="Winged helix' DNA-binding domain"/>
    <property type="match status" value="1"/>
</dbReference>
<dbReference type="InterPro" id="IPR012318">
    <property type="entry name" value="HTH_CRP"/>
</dbReference>
<accession>A0A923MP94</accession>
<dbReference type="RefSeq" id="WP_187074108.1">
    <property type="nucleotide sequence ID" value="NZ_JACORT010000001.1"/>
</dbReference>
<dbReference type="Pfam" id="PF13545">
    <property type="entry name" value="HTH_Crp_2"/>
    <property type="match status" value="1"/>
</dbReference>
<evidence type="ECO:0000256" key="1">
    <source>
        <dbReference type="ARBA" id="ARBA00023015"/>
    </source>
</evidence>
<dbReference type="Gene3D" id="1.10.10.10">
    <property type="entry name" value="Winged helix-like DNA-binding domain superfamily/Winged helix DNA-binding domain"/>
    <property type="match status" value="1"/>
</dbReference>
<dbReference type="EMBL" id="JACORT010000001">
    <property type="protein sequence ID" value="MBC5781342.1"/>
    <property type="molecule type" value="Genomic_DNA"/>
</dbReference>
<gene>
    <name evidence="6" type="ORF">H8N03_00200</name>
</gene>
<dbReference type="PANTHER" id="PTHR24567:SF74">
    <property type="entry name" value="HTH-TYPE TRANSCRIPTIONAL REGULATOR ARCR"/>
    <property type="match status" value="1"/>
</dbReference>
<dbReference type="InterPro" id="IPR018490">
    <property type="entry name" value="cNMP-bd_dom_sf"/>
</dbReference>
<keyword evidence="3" id="KW-0804">Transcription</keyword>
<dbReference type="InterPro" id="IPR000595">
    <property type="entry name" value="cNMP-bd_dom"/>
</dbReference>
<evidence type="ECO:0000256" key="3">
    <source>
        <dbReference type="ARBA" id="ARBA00023163"/>
    </source>
</evidence>
<evidence type="ECO:0000313" key="6">
    <source>
        <dbReference type="EMBL" id="MBC5781342.1"/>
    </source>
</evidence>
<dbReference type="InterPro" id="IPR036388">
    <property type="entry name" value="WH-like_DNA-bd_sf"/>
</dbReference>
<feature type="domain" description="HTH crp-type" evidence="5">
    <location>
        <begin position="152"/>
        <end position="227"/>
    </location>
</feature>
<evidence type="ECO:0000259" key="4">
    <source>
        <dbReference type="PROSITE" id="PS50042"/>
    </source>
</evidence>
<dbReference type="PROSITE" id="PS50042">
    <property type="entry name" value="CNMP_BINDING_3"/>
    <property type="match status" value="1"/>
</dbReference>
<dbReference type="PANTHER" id="PTHR24567">
    <property type="entry name" value="CRP FAMILY TRANSCRIPTIONAL REGULATORY PROTEIN"/>
    <property type="match status" value="1"/>
</dbReference>
<comment type="caution">
    <text evidence="6">The sequence shown here is derived from an EMBL/GenBank/DDBJ whole genome shotgun (WGS) entry which is preliminary data.</text>
</comment>
<reference evidence="6" key="1">
    <citation type="submission" date="2020-08" db="EMBL/GenBank/DDBJ databases">
        <title>Ramlibacter sp. USB13 16S ribosomal RNA gene genome sequencing and assembly.</title>
        <authorList>
            <person name="Kang M."/>
        </authorList>
    </citation>
    <scope>NUCLEOTIDE SEQUENCE</scope>
    <source>
        <strain evidence="6">USB13</strain>
    </source>
</reference>
<dbReference type="InterPro" id="IPR036390">
    <property type="entry name" value="WH_DNA-bd_sf"/>
</dbReference>
<dbReference type="InterPro" id="IPR014710">
    <property type="entry name" value="RmlC-like_jellyroll"/>
</dbReference>
<dbReference type="Pfam" id="PF00027">
    <property type="entry name" value="cNMP_binding"/>
    <property type="match status" value="1"/>
</dbReference>
<feature type="domain" description="Cyclic nucleotide-binding" evidence="4">
    <location>
        <begin position="19"/>
        <end position="121"/>
    </location>
</feature>
<dbReference type="SMART" id="SM00100">
    <property type="entry name" value="cNMP"/>
    <property type="match status" value="1"/>
</dbReference>
<protein>
    <submittedName>
        <fullName evidence="6">Crp/Fnr family transcriptional regulator</fullName>
    </submittedName>
</protein>
<dbReference type="SMART" id="SM00419">
    <property type="entry name" value="HTH_CRP"/>
    <property type="match status" value="1"/>
</dbReference>
<dbReference type="GO" id="GO:0005829">
    <property type="term" value="C:cytosol"/>
    <property type="evidence" value="ECO:0007669"/>
    <property type="project" value="TreeGrafter"/>
</dbReference>
<name>A0A923MP94_9BURK</name>
<evidence type="ECO:0000256" key="2">
    <source>
        <dbReference type="ARBA" id="ARBA00023125"/>
    </source>
</evidence>
<organism evidence="6 7">
    <name type="scientific">Ramlibacter cellulosilyticus</name>
    <dbReference type="NCBI Taxonomy" id="2764187"/>
    <lineage>
        <taxon>Bacteria</taxon>
        <taxon>Pseudomonadati</taxon>
        <taxon>Pseudomonadota</taxon>
        <taxon>Betaproteobacteria</taxon>
        <taxon>Burkholderiales</taxon>
        <taxon>Comamonadaceae</taxon>
        <taxon>Ramlibacter</taxon>
    </lineage>
</organism>
<dbReference type="PROSITE" id="PS51063">
    <property type="entry name" value="HTH_CRP_2"/>
    <property type="match status" value="1"/>
</dbReference>